<dbReference type="EMBL" id="JARBDR010000107">
    <property type="protein sequence ID" value="KAJ8321329.1"/>
    <property type="molecule type" value="Genomic_DNA"/>
</dbReference>
<evidence type="ECO:0000313" key="5">
    <source>
        <dbReference type="EMBL" id="KAJ8321329.1"/>
    </source>
</evidence>
<dbReference type="InterPro" id="IPR036770">
    <property type="entry name" value="Ankyrin_rpt-contain_sf"/>
</dbReference>
<evidence type="ECO:0000256" key="1">
    <source>
        <dbReference type="ARBA" id="ARBA00022737"/>
    </source>
</evidence>
<dbReference type="PROSITE" id="PS50088">
    <property type="entry name" value="ANK_REPEAT"/>
    <property type="match status" value="1"/>
</dbReference>
<evidence type="ECO:0000256" key="4">
    <source>
        <dbReference type="SAM" id="SignalP"/>
    </source>
</evidence>
<organism evidence="5 6">
    <name type="scientific">Tegillarca granosa</name>
    <name type="common">Malaysian cockle</name>
    <name type="synonym">Anadara granosa</name>
    <dbReference type="NCBI Taxonomy" id="220873"/>
    <lineage>
        <taxon>Eukaryota</taxon>
        <taxon>Metazoa</taxon>
        <taxon>Spiralia</taxon>
        <taxon>Lophotrochozoa</taxon>
        <taxon>Mollusca</taxon>
        <taxon>Bivalvia</taxon>
        <taxon>Autobranchia</taxon>
        <taxon>Pteriomorphia</taxon>
        <taxon>Arcoida</taxon>
        <taxon>Arcoidea</taxon>
        <taxon>Arcidae</taxon>
        <taxon>Tegillarca</taxon>
    </lineage>
</organism>
<comment type="caution">
    <text evidence="5">The sequence shown here is derived from an EMBL/GenBank/DDBJ whole genome shotgun (WGS) entry which is preliminary data.</text>
</comment>
<dbReference type="Proteomes" id="UP001217089">
    <property type="component" value="Unassembled WGS sequence"/>
</dbReference>
<dbReference type="PROSITE" id="PS50297">
    <property type="entry name" value="ANK_REP_REGION"/>
    <property type="match status" value="1"/>
</dbReference>
<dbReference type="InterPro" id="IPR002110">
    <property type="entry name" value="Ankyrin_rpt"/>
</dbReference>
<keyword evidence="1" id="KW-0677">Repeat</keyword>
<dbReference type="PANTHER" id="PTHR24189">
    <property type="entry name" value="MYOTROPHIN"/>
    <property type="match status" value="1"/>
</dbReference>
<dbReference type="Gene3D" id="1.25.40.20">
    <property type="entry name" value="Ankyrin repeat-containing domain"/>
    <property type="match status" value="1"/>
</dbReference>
<evidence type="ECO:0000313" key="6">
    <source>
        <dbReference type="Proteomes" id="UP001217089"/>
    </source>
</evidence>
<keyword evidence="6" id="KW-1185">Reference proteome</keyword>
<dbReference type="InterPro" id="IPR050745">
    <property type="entry name" value="Multifunctional_regulatory"/>
</dbReference>
<dbReference type="SUPFAM" id="SSF48403">
    <property type="entry name" value="Ankyrin repeat"/>
    <property type="match status" value="1"/>
</dbReference>
<dbReference type="SMART" id="SM00248">
    <property type="entry name" value="ANK"/>
    <property type="match status" value="4"/>
</dbReference>
<gene>
    <name evidence="5" type="ORF">KUTeg_001187</name>
</gene>
<dbReference type="Pfam" id="PF12796">
    <property type="entry name" value="Ank_2"/>
    <property type="match status" value="2"/>
</dbReference>
<feature type="repeat" description="ANK" evidence="3">
    <location>
        <begin position="137"/>
        <end position="169"/>
    </location>
</feature>
<protein>
    <submittedName>
        <fullName evidence="5">Uncharacterized protein</fullName>
    </submittedName>
</protein>
<sequence length="266" mass="29223">MRLVLRRIITFLTIRLIMDMVDPDASAESAVQALQWCVNMGHQDILQALLKTHFTHRKLSDMAEQCAEVLVRVVQAGSCDLLQQLLPYVDESFLWEIGQSKDKNHVTKLLCIAVEKGSDEMVEILTQRGGDVDSFYHGKPLLHLSLTLGHVSIARKLVSAGANVAAIDKRGESVLIPAICSSIEEKDEVIYWLLQQGIDARHKGSSGKEPIHIAAAHSGSAIKQLVNTGCDVNVQDEVNGDTPLHIACGLCCPETVKTLNPIWCKN</sequence>
<name>A0ABQ9FVV1_TEGGR</name>
<feature type="signal peptide" evidence="4">
    <location>
        <begin position="1"/>
        <end position="27"/>
    </location>
</feature>
<dbReference type="PANTHER" id="PTHR24189:SF71">
    <property type="entry name" value="ANKYRIN REPEAT DOMAIN 39"/>
    <property type="match status" value="1"/>
</dbReference>
<feature type="chain" id="PRO_5046025785" evidence="4">
    <location>
        <begin position="28"/>
        <end position="266"/>
    </location>
</feature>
<reference evidence="5 6" key="1">
    <citation type="submission" date="2022-12" db="EMBL/GenBank/DDBJ databases">
        <title>Chromosome-level genome of Tegillarca granosa.</title>
        <authorList>
            <person name="Kim J."/>
        </authorList>
    </citation>
    <scope>NUCLEOTIDE SEQUENCE [LARGE SCALE GENOMIC DNA]</scope>
    <source>
        <strain evidence="5">Teg-2019</strain>
        <tissue evidence="5">Adductor muscle</tissue>
    </source>
</reference>
<keyword evidence="2 3" id="KW-0040">ANK repeat</keyword>
<accession>A0ABQ9FVV1</accession>
<evidence type="ECO:0000256" key="2">
    <source>
        <dbReference type="ARBA" id="ARBA00023043"/>
    </source>
</evidence>
<evidence type="ECO:0000256" key="3">
    <source>
        <dbReference type="PROSITE-ProRule" id="PRU00023"/>
    </source>
</evidence>
<proteinExistence type="predicted"/>
<keyword evidence="4" id="KW-0732">Signal</keyword>